<gene>
    <name evidence="3" type="ORF">CLODIP_2_CD05510</name>
</gene>
<reference evidence="3 4" key="1">
    <citation type="submission" date="2020-04" db="EMBL/GenBank/DDBJ databases">
        <authorList>
            <person name="Alioto T."/>
            <person name="Alioto T."/>
            <person name="Gomez Garrido J."/>
        </authorList>
    </citation>
    <scope>NUCLEOTIDE SEQUENCE [LARGE SCALE GENOMIC DNA]</scope>
</reference>
<feature type="region of interest" description="Disordered" evidence="1">
    <location>
        <begin position="265"/>
        <end position="308"/>
    </location>
</feature>
<feature type="region of interest" description="Disordered" evidence="1">
    <location>
        <begin position="333"/>
        <end position="356"/>
    </location>
</feature>
<dbReference type="OrthoDB" id="8196075at2759"/>
<accession>A0A8S1C3T4</accession>
<protein>
    <submittedName>
        <fullName evidence="3">Uncharacterized protein</fullName>
    </submittedName>
</protein>
<dbReference type="AlphaFoldDB" id="A0A8S1C3T4"/>
<evidence type="ECO:0000256" key="2">
    <source>
        <dbReference type="SAM" id="SignalP"/>
    </source>
</evidence>
<keyword evidence="2" id="KW-0732">Signal</keyword>
<feature type="compositionally biased region" description="Low complexity" evidence="1">
    <location>
        <begin position="48"/>
        <end position="60"/>
    </location>
</feature>
<evidence type="ECO:0000313" key="4">
    <source>
        <dbReference type="Proteomes" id="UP000494165"/>
    </source>
</evidence>
<feature type="compositionally biased region" description="Pro residues" evidence="1">
    <location>
        <begin position="85"/>
        <end position="110"/>
    </location>
</feature>
<name>A0A8S1C3T4_9INSE</name>
<proteinExistence type="predicted"/>
<evidence type="ECO:0000313" key="3">
    <source>
        <dbReference type="EMBL" id="CAB3365519.1"/>
    </source>
</evidence>
<feature type="compositionally biased region" description="Basic and acidic residues" evidence="1">
    <location>
        <begin position="266"/>
        <end position="280"/>
    </location>
</feature>
<evidence type="ECO:0000256" key="1">
    <source>
        <dbReference type="SAM" id="MobiDB-lite"/>
    </source>
</evidence>
<feature type="chain" id="PRO_5035733776" evidence="2">
    <location>
        <begin position="18"/>
        <end position="356"/>
    </location>
</feature>
<keyword evidence="4" id="KW-1185">Reference proteome</keyword>
<feature type="signal peptide" evidence="2">
    <location>
        <begin position="1"/>
        <end position="17"/>
    </location>
</feature>
<sequence>MRQVAVLVLLVVTLCRSDEQGRQFPPGVIVDPQFYDQPNYNEGPLERPPQFGGRPPQGGRPHYGNDPYAGRPPFDQKQGYRPRPYKPTPPTPAGYRPGPPPPGYGGPYPQPGYNDPGFGGGFNPMGSFSNALESIAKHDEKQCVARMVCELSAGGRPGSGYYRGSGGLFDLSGLSGVVDLLGAMTASSAASPMLTFGRAALLGATMRDPYRCYRSFPNCPRDPDRLVDYLNNHNGGFFRLFEPTPTAPSASSYNTKRPYYYNRTGKKLEDAEHKEQRESEQGDSSNLVNPRIVNDAPPVIADRTGTGDLRLDSEQLQNSAPLRNEVRGARTLNFFPSSKSKDGSHDSRQSLTFPKA</sequence>
<dbReference type="EMBL" id="CADEPI010000021">
    <property type="protein sequence ID" value="CAB3365519.1"/>
    <property type="molecule type" value="Genomic_DNA"/>
</dbReference>
<feature type="region of interest" description="Disordered" evidence="1">
    <location>
        <begin position="21"/>
        <end position="115"/>
    </location>
</feature>
<dbReference type="Proteomes" id="UP000494165">
    <property type="component" value="Unassembled WGS sequence"/>
</dbReference>
<feature type="compositionally biased region" description="Basic and acidic residues" evidence="1">
    <location>
        <begin position="339"/>
        <end position="348"/>
    </location>
</feature>
<organism evidence="3 4">
    <name type="scientific">Cloeon dipterum</name>
    <dbReference type="NCBI Taxonomy" id="197152"/>
    <lineage>
        <taxon>Eukaryota</taxon>
        <taxon>Metazoa</taxon>
        <taxon>Ecdysozoa</taxon>
        <taxon>Arthropoda</taxon>
        <taxon>Hexapoda</taxon>
        <taxon>Insecta</taxon>
        <taxon>Pterygota</taxon>
        <taxon>Palaeoptera</taxon>
        <taxon>Ephemeroptera</taxon>
        <taxon>Pisciforma</taxon>
        <taxon>Baetidae</taxon>
        <taxon>Cloeon</taxon>
    </lineage>
</organism>
<comment type="caution">
    <text evidence="3">The sequence shown here is derived from an EMBL/GenBank/DDBJ whole genome shotgun (WGS) entry which is preliminary data.</text>
</comment>